<protein>
    <submittedName>
        <fullName evidence="2">Uncharacterized protein</fullName>
    </submittedName>
</protein>
<name>F9WTB7_TRYVY</name>
<dbReference type="EMBL" id="CAEX01006360">
    <property type="protein sequence ID" value="CCD20810.1"/>
    <property type="molecule type" value="Genomic_DNA"/>
</dbReference>
<evidence type="ECO:0000313" key="3">
    <source>
        <dbReference type="Proteomes" id="UP000009027"/>
    </source>
</evidence>
<proteinExistence type="predicted"/>
<feature type="region of interest" description="Disordered" evidence="1">
    <location>
        <begin position="1"/>
        <end position="75"/>
    </location>
</feature>
<reference evidence="2 3" key="1">
    <citation type="journal article" date="2012" name="Proc. Natl. Acad. Sci. U.S.A.">
        <title>Antigenic diversity is generated by distinct evolutionary mechanisms in African trypanosome species.</title>
        <authorList>
            <person name="Jackson A.P."/>
            <person name="Berry A."/>
            <person name="Aslett M."/>
            <person name="Allison H.C."/>
            <person name="Burton P."/>
            <person name="Vavrova-Anderson J."/>
            <person name="Brown R."/>
            <person name="Browne H."/>
            <person name="Corton N."/>
            <person name="Hauser H."/>
            <person name="Gamble J."/>
            <person name="Gilderthorp R."/>
            <person name="Marcello L."/>
            <person name="McQuillan J."/>
            <person name="Otto T.D."/>
            <person name="Quail M.A."/>
            <person name="Sanders M.J."/>
            <person name="van Tonder A."/>
            <person name="Ginger M.L."/>
            <person name="Field M.C."/>
            <person name="Barry J.D."/>
            <person name="Hertz-Fowler C."/>
            <person name="Berriman M."/>
        </authorList>
    </citation>
    <scope>NUCLEOTIDE SEQUENCE</scope>
    <source>
        <strain evidence="2 3">Y486</strain>
    </source>
</reference>
<feature type="compositionally biased region" description="Basic residues" evidence="1">
    <location>
        <begin position="25"/>
        <end position="41"/>
    </location>
</feature>
<accession>F9WTB7</accession>
<organism evidence="2 3">
    <name type="scientific">Trypanosoma vivax (strain Y486)</name>
    <dbReference type="NCBI Taxonomy" id="1055687"/>
    <lineage>
        <taxon>Eukaryota</taxon>
        <taxon>Discoba</taxon>
        <taxon>Euglenozoa</taxon>
        <taxon>Kinetoplastea</taxon>
        <taxon>Metakinetoplastina</taxon>
        <taxon>Trypanosomatida</taxon>
        <taxon>Trypanosomatidae</taxon>
        <taxon>Trypanosoma</taxon>
        <taxon>Duttonella</taxon>
    </lineage>
</organism>
<evidence type="ECO:0000256" key="1">
    <source>
        <dbReference type="SAM" id="MobiDB-lite"/>
    </source>
</evidence>
<sequence>MHSRGARKHATHATTDKGAHEKGQRPAHSRHRPNRQPHRTATHTTGRPTHGTTEQHAPHKKPCLFKMESTEAGTT</sequence>
<feature type="compositionally biased region" description="Basic residues" evidence="1">
    <location>
        <begin position="1"/>
        <end position="11"/>
    </location>
</feature>
<keyword evidence="3" id="KW-1185">Reference proteome</keyword>
<feature type="compositionally biased region" description="Basic and acidic residues" evidence="1">
    <location>
        <begin position="14"/>
        <end position="24"/>
    </location>
</feature>
<feature type="compositionally biased region" description="Low complexity" evidence="1">
    <location>
        <begin position="42"/>
        <end position="52"/>
    </location>
</feature>
<dbReference type="Proteomes" id="UP000009027">
    <property type="component" value="Unassembled WGS sequence"/>
</dbReference>
<dbReference type="VEuPathDB" id="TriTrypDB:TvY486_0036860"/>
<gene>
    <name evidence="2" type="ORF">TvY486_0036860</name>
</gene>
<evidence type="ECO:0000313" key="2">
    <source>
        <dbReference type="EMBL" id="CCD20810.1"/>
    </source>
</evidence>
<dbReference type="AlphaFoldDB" id="F9WTB7"/>